<feature type="transmembrane region" description="Helical" evidence="6">
    <location>
        <begin position="6"/>
        <end position="26"/>
    </location>
</feature>
<keyword evidence="3 6" id="KW-0812">Transmembrane</keyword>
<dbReference type="InterPro" id="IPR005349">
    <property type="entry name" value="TMEM14"/>
</dbReference>
<evidence type="ECO:0000256" key="4">
    <source>
        <dbReference type="ARBA" id="ARBA00022989"/>
    </source>
</evidence>
<dbReference type="AlphaFoldDB" id="A0A427Y0U9"/>
<dbReference type="GO" id="GO:0031966">
    <property type="term" value="C:mitochondrial membrane"/>
    <property type="evidence" value="ECO:0007669"/>
    <property type="project" value="TreeGrafter"/>
</dbReference>
<organism evidence="7 8">
    <name type="scientific">Apiotrichum porosum</name>
    <dbReference type="NCBI Taxonomy" id="105984"/>
    <lineage>
        <taxon>Eukaryota</taxon>
        <taxon>Fungi</taxon>
        <taxon>Dikarya</taxon>
        <taxon>Basidiomycota</taxon>
        <taxon>Agaricomycotina</taxon>
        <taxon>Tremellomycetes</taxon>
        <taxon>Trichosporonales</taxon>
        <taxon>Trichosporonaceae</taxon>
        <taxon>Apiotrichum</taxon>
    </lineage>
</organism>
<keyword evidence="4 6" id="KW-1133">Transmembrane helix</keyword>
<evidence type="ECO:0000256" key="1">
    <source>
        <dbReference type="ARBA" id="ARBA00004370"/>
    </source>
</evidence>
<evidence type="ECO:0000313" key="8">
    <source>
        <dbReference type="Proteomes" id="UP000279236"/>
    </source>
</evidence>
<proteinExistence type="inferred from homology"/>
<evidence type="ECO:0000256" key="6">
    <source>
        <dbReference type="SAM" id="Phobius"/>
    </source>
</evidence>
<comment type="subcellular location">
    <subcellularLocation>
        <location evidence="1">Membrane</location>
    </subcellularLocation>
</comment>
<dbReference type="InterPro" id="IPR044890">
    <property type="entry name" value="TMEM14_sf"/>
</dbReference>
<evidence type="ECO:0008006" key="9">
    <source>
        <dbReference type="Google" id="ProtNLM"/>
    </source>
</evidence>
<dbReference type="Proteomes" id="UP000279236">
    <property type="component" value="Unassembled WGS sequence"/>
</dbReference>
<comment type="similarity">
    <text evidence="2">Belongs to the TMEM14 family.</text>
</comment>
<reference evidence="7 8" key="1">
    <citation type="submission" date="2018-11" db="EMBL/GenBank/DDBJ databases">
        <title>Genome sequence of Apiotrichum porosum DSM 27194.</title>
        <authorList>
            <person name="Aliyu H."/>
            <person name="Gorte O."/>
            <person name="Ochsenreither K."/>
        </authorList>
    </citation>
    <scope>NUCLEOTIDE SEQUENCE [LARGE SCALE GENOMIC DNA]</scope>
    <source>
        <strain evidence="7 8">DSM 27194</strain>
    </source>
</reference>
<protein>
    <recommendedName>
        <fullName evidence="9">Transmembrane protein 14C</fullName>
    </recommendedName>
</protein>
<dbReference type="Pfam" id="PF03647">
    <property type="entry name" value="Tmemb_14"/>
    <property type="match status" value="1"/>
</dbReference>
<evidence type="ECO:0000313" key="7">
    <source>
        <dbReference type="EMBL" id="RSH84748.1"/>
    </source>
</evidence>
<evidence type="ECO:0000256" key="5">
    <source>
        <dbReference type="ARBA" id="ARBA00023136"/>
    </source>
</evidence>
<dbReference type="OrthoDB" id="5620at2759"/>
<keyword evidence="5 6" id="KW-0472">Membrane</keyword>
<feature type="transmembrane region" description="Helical" evidence="6">
    <location>
        <begin position="31"/>
        <end position="49"/>
    </location>
</feature>
<gene>
    <name evidence="7" type="ORF">EHS24_006272</name>
</gene>
<keyword evidence="8" id="KW-1185">Reference proteome</keyword>
<dbReference type="EMBL" id="RSCE01000003">
    <property type="protein sequence ID" value="RSH84748.1"/>
    <property type="molecule type" value="Genomic_DNA"/>
</dbReference>
<evidence type="ECO:0000256" key="2">
    <source>
        <dbReference type="ARBA" id="ARBA00007590"/>
    </source>
</evidence>
<name>A0A427Y0U9_9TREE</name>
<dbReference type="Gene3D" id="1.10.10.1740">
    <property type="entry name" value="Transmembrane protein 14-like"/>
    <property type="match status" value="1"/>
</dbReference>
<evidence type="ECO:0000256" key="3">
    <source>
        <dbReference type="ARBA" id="ARBA00022692"/>
    </source>
</evidence>
<feature type="transmembrane region" description="Helical" evidence="6">
    <location>
        <begin position="55"/>
        <end position="73"/>
    </location>
</feature>
<dbReference type="GeneID" id="39590815"/>
<comment type="caution">
    <text evidence="7">The sequence shown here is derived from an EMBL/GenBank/DDBJ whole genome shotgun (WGS) entry which is preliminary data.</text>
</comment>
<dbReference type="RefSeq" id="XP_028478196.1">
    <property type="nucleotide sequence ID" value="XM_028621744.1"/>
</dbReference>
<accession>A0A427Y0U9</accession>
<dbReference type="PANTHER" id="PTHR12668">
    <property type="entry name" value="TRANSMEMBRANE PROTEIN 14, 15"/>
    <property type="match status" value="1"/>
</dbReference>
<dbReference type="PANTHER" id="PTHR12668:SF43">
    <property type="entry name" value="TRANSMEMBRANE PROTEIN 14 HOMOLOG"/>
    <property type="match status" value="1"/>
</dbReference>
<dbReference type="GO" id="GO:0070453">
    <property type="term" value="P:regulation of heme biosynthetic process"/>
    <property type="evidence" value="ECO:0007669"/>
    <property type="project" value="TreeGrafter"/>
</dbReference>
<dbReference type="STRING" id="105984.A0A427Y0U9"/>
<sequence>MSVQTYDIPGFLYAAVVLSGGAMGFIKKGSVASLAAGGISGVLLGYGAWDPKDVRISIAVSAILVLVMGSRFARSGKFMPAGLVSVCLCSPSPSIPNVCFDY</sequence>